<reference evidence="2 3" key="1">
    <citation type="journal article" date="2013" name="Genome Announc.">
        <title>Complete genome sequence of Myxococcus stipitatus strain DSM 14675, a fruiting myxobacterium.</title>
        <authorList>
            <person name="Huntley S."/>
            <person name="Kneip S."/>
            <person name="Treuner-Lange A."/>
            <person name="Sogaard-Andersen L."/>
        </authorList>
    </citation>
    <scope>NUCLEOTIDE SEQUENCE [LARGE SCALE GENOMIC DNA]</scope>
    <source>
        <strain evidence="3">DSM 14675 / JCM 12634 / Mx s8</strain>
    </source>
</reference>
<keyword evidence="1" id="KW-0812">Transmembrane</keyword>
<name>L7UH75_MYXSD</name>
<evidence type="ECO:0000313" key="3">
    <source>
        <dbReference type="Proteomes" id="UP000011131"/>
    </source>
</evidence>
<keyword evidence="3" id="KW-1185">Reference proteome</keyword>
<accession>L7UH75</accession>
<dbReference type="AlphaFoldDB" id="L7UH75"/>
<protein>
    <submittedName>
        <fullName evidence="2">Uncharacterized protein</fullName>
    </submittedName>
</protein>
<dbReference type="PATRIC" id="fig|1278073.3.peg.6043"/>
<keyword evidence="1" id="KW-0472">Membrane</keyword>
<sequence>MAMEPEQRRPAVRAPALSLVLGLMAALLPKCPLCLVAYLPVLGVTVGAAGALISMLRPVGLAMAALSLGFILVRRLRTPQRTT</sequence>
<dbReference type="EMBL" id="CP004025">
    <property type="protein sequence ID" value="AGC47235.1"/>
    <property type="molecule type" value="Genomic_DNA"/>
</dbReference>
<feature type="transmembrane region" description="Helical" evidence="1">
    <location>
        <begin position="59"/>
        <end position="76"/>
    </location>
</feature>
<evidence type="ECO:0000313" key="2">
    <source>
        <dbReference type="EMBL" id="AGC47235.1"/>
    </source>
</evidence>
<dbReference type="STRING" id="1278073.MYSTI_05962"/>
<dbReference type="HOGENOM" id="CLU_193750_0_0_7"/>
<gene>
    <name evidence="2" type="ordered locus">MYSTI_05962</name>
</gene>
<dbReference type="Proteomes" id="UP000011131">
    <property type="component" value="Chromosome"/>
</dbReference>
<dbReference type="KEGG" id="msd:MYSTI_05962"/>
<proteinExistence type="predicted"/>
<keyword evidence="1" id="KW-1133">Transmembrane helix</keyword>
<evidence type="ECO:0000256" key="1">
    <source>
        <dbReference type="SAM" id="Phobius"/>
    </source>
</evidence>
<organism evidence="2 3">
    <name type="scientific">Myxococcus stipitatus (strain DSM 14675 / JCM 12634 / Mx s8)</name>
    <dbReference type="NCBI Taxonomy" id="1278073"/>
    <lineage>
        <taxon>Bacteria</taxon>
        <taxon>Pseudomonadati</taxon>
        <taxon>Myxococcota</taxon>
        <taxon>Myxococcia</taxon>
        <taxon>Myxococcales</taxon>
        <taxon>Cystobacterineae</taxon>
        <taxon>Myxococcaceae</taxon>
        <taxon>Myxococcus</taxon>
    </lineage>
</organism>